<accession>A0A1J4MJS6</accession>
<evidence type="ECO:0000313" key="8">
    <source>
        <dbReference type="EMBL" id="OII73101.1"/>
    </source>
</evidence>
<feature type="domain" description="Xrn1 helical" evidence="6">
    <location>
        <begin position="474"/>
        <end position="529"/>
    </location>
</feature>
<dbReference type="Gene3D" id="3.40.50.12390">
    <property type="match status" value="1"/>
</dbReference>
<protein>
    <submittedName>
        <fullName evidence="8">Exonuclease</fullName>
    </submittedName>
</protein>
<dbReference type="InterPro" id="IPR041385">
    <property type="entry name" value="SH3_12"/>
</dbReference>
<evidence type="ECO:0000256" key="2">
    <source>
        <dbReference type="ARBA" id="ARBA00022801"/>
    </source>
</evidence>
<keyword evidence="1" id="KW-0540">Nuclease</keyword>
<dbReference type="GO" id="GO:0005634">
    <property type="term" value="C:nucleus"/>
    <property type="evidence" value="ECO:0007669"/>
    <property type="project" value="TreeGrafter"/>
</dbReference>
<sequence length="1580" mass="182910">MGISRFYRWISERYPQINEEISDGITPSFDNLYLDVNGIAHNSVNSTEMCTPNDGINLSEKGSPEIWSAIFRYINKLVYIVKPKKLLYIAVDGVAPRAKMNQQRSRRFRSARDSDLIKNMEKNNSIDTKKNVFDSNCITPGTTFMYELRIQLEFFINHQINTDPLWKNLEVILSGADVPGEGEHKIMDFIRCIKSQRDYDNNTTHCLYGLDADLIMLSLASHEPHFSLLREEIKFSGSKNSESRTVCTKEKFQFLHISILRDYIINDLDPRNLGIEELNLCSGYKTGLNAVSEVQRNIFDNTLIDGERLIDDFIILGFIVGNDFLPHIPFHTVDQGLARIINSYKKYLAHFFLLKLNNSPWILEDCGRINYVNLLRFLIWHTLSEKEEAEKRISNPNYWKVIPEQNKTNSDSLGVPRFMISDSIEQDNYRTKWQETRPENFKVLRWRYYFVKMAINIDKFLPENSNLLNLDLKSKINSDKIMTNSIEDIVFCYLEGLQWVSYYYFRGVPSWRWYYPYRYAPFACDIAIILGYWLENKNISSLSRDDIAKSSSSKLMFIHSMYSEEIKLNGLAFRFIKGNPLQPFEQLMGVLPSNSKELLPKPFRKLFVNPNSPLLSFYPVKFEVDMEGVKVPWGGVTLIPFIDEFLLLSSITYVLSNDGFYDSDFKNFVIKQKNNYEIELKNRYVFYVNKDELDNLIDFNSNTLSSIINNSKFLEIDDIMRNQEGSPHIFYFDNCALPVPKIESKVASYLPSIINSKVVSKSFYHPFFPDGVSNFPNYLLENTIIPFDGFPNFCRIPYKTYYNTGINVFGTESSSESIFFSISSSHVLKDFLNQLFLPYIHTKNPGIRILVDYPRVKVAELVSIKTFKYIIRPKLLTKPDIEPNNNPKDFIRLLSNEHLFLKKRGIVLTPSNSIDIDEALLSISKLVKVRDFVDSKDFEVGLKDLSDPINCLVEVKVAENSYTNESGEIEFNFSKVSRHYLLPLIVLYSDLKGKENKCFKQFNEINLGDKFLCINKQNPNYGYVGTVVDEVQKLAVFQLPKNKIKVEQIQKRIFEYALEDLSSIQWFSIEDVAKIIYKPLLNCLMVNCGLDDTTSLKYMSYSTFFLKKLIMGSIQVKCNDNTVHEISMNLFKYDSKLKNRFYLPLYSKFVDKNSFITSSNTSVDFGTPIVSNETIKSLIEYLELFPCFVLAIFKGLLLFDREELIEANTNLQEPNEIHLKVDIDSINGKVQYQQNNMKKIHVKDIFPDLVSSKDQDLKFSLLMKIIKGKLYRNVPFLSSQTNSTTMLPSTISRLERLVLNSQVETNTRYFDSSKLFNNEYFHQPGNYFNSSMNKVVSRFGYPLGTRVVYTNTNNGLIPFGTTGTVVSVYYGVKVNKEPYPSTVLDILLDETQINANNLNGMCSKLRGISIKSSECIPLLPHIQNIKDENQIEIISKHLKYFDSLFNTKNEKNKKKGDNCNDYWLENQNSSSKETGKNNLSVKDKNFKIRINKKNNKHSDLNGQKVKRTLELRRENLDEKSIASELKSLLSIDNKKRYEFSQSNLSELDKKTNDGNFSELNGRKEVADSLEFRLKQILKIT</sequence>
<evidence type="ECO:0000259" key="5">
    <source>
        <dbReference type="Pfam" id="PF03159"/>
    </source>
</evidence>
<evidence type="ECO:0000256" key="1">
    <source>
        <dbReference type="ARBA" id="ARBA00022722"/>
    </source>
</evidence>
<evidence type="ECO:0000259" key="7">
    <source>
        <dbReference type="Pfam" id="PF18129"/>
    </source>
</evidence>
<dbReference type="Pfam" id="PF17846">
    <property type="entry name" value="XRN_M"/>
    <property type="match status" value="3"/>
</dbReference>
<dbReference type="InterPro" id="IPR027073">
    <property type="entry name" value="5_3_exoribonuclease"/>
</dbReference>
<dbReference type="Gene3D" id="1.25.40.1050">
    <property type="match status" value="1"/>
</dbReference>
<organism evidence="8 9">
    <name type="scientific">Cryptosporidium ubiquitum</name>
    <dbReference type="NCBI Taxonomy" id="857276"/>
    <lineage>
        <taxon>Eukaryota</taxon>
        <taxon>Sar</taxon>
        <taxon>Alveolata</taxon>
        <taxon>Apicomplexa</taxon>
        <taxon>Conoidasida</taxon>
        <taxon>Coccidia</taxon>
        <taxon>Eucoccidiorida</taxon>
        <taxon>Eimeriorina</taxon>
        <taxon>Cryptosporidiidae</taxon>
        <taxon>Cryptosporidium</taxon>
    </lineage>
</organism>
<evidence type="ECO:0000313" key="9">
    <source>
        <dbReference type="Proteomes" id="UP000186176"/>
    </source>
</evidence>
<dbReference type="VEuPathDB" id="CryptoDB:cubi_02332"/>
<name>A0A1J4MJS6_9CRYT</name>
<dbReference type="Proteomes" id="UP000186176">
    <property type="component" value="Unassembled WGS sequence"/>
</dbReference>
<dbReference type="PANTHER" id="PTHR12341">
    <property type="entry name" value="5'-&gt;3' EXORIBONUCLEASE"/>
    <property type="match status" value="1"/>
</dbReference>
<feature type="domain" description="Xrn1 N-terminal" evidence="5">
    <location>
        <begin position="1"/>
        <end position="232"/>
    </location>
</feature>
<reference evidence="8 9" key="1">
    <citation type="submission" date="2016-10" db="EMBL/GenBank/DDBJ databases">
        <title>Reductive evolution of mitochondrial metabolism and differential evolution of invasion-related proteins in Cryptosporidium.</title>
        <authorList>
            <person name="Liu S."/>
            <person name="Roellig D.M."/>
            <person name="Guo Y."/>
            <person name="Li N."/>
            <person name="Frace M.A."/>
            <person name="Tang K."/>
            <person name="Zhang L."/>
            <person name="Feng Y."/>
            <person name="Xiao L."/>
        </authorList>
    </citation>
    <scope>NUCLEOTIDE SEQUENCE [LARGE SCALE GENOMIC DNA]</scope>
    <source>
        <strain evidence="8">39726</strain>
    </source>
</reference>
<feature type="domain" description="5'-3' exoribonuclease 1 SH3-like" evidence="7">
    <location>
        <begin position="1342"/>
        <end position="1416"/>
    </location>
</feature>
<comment type="caution">
    <text evidence="8">The sequence shown here is derived from an EMBL/GenBank/DDBJ whole genome shotgun (WGS) entry which is preliminary data.</text>
</comment>
<dbReference type="PANTHER" id="PTHR12341:SF7">
    <property type="entry name" value="5'-3' EXORIBONUCLEASE 1"/>
    <property type="match status" value="1"/>
</dbReference>
<dbReference type="InterPro" id="IPR004859">
    <property type="entry name" value="Xrn1_N"/>
</dbReference>
<keyword evidence="9" id="KW-1185">Reference proteome</keyword>
<comment type="similarity">
    <text evidence="4">Belongs to the 5'-3' exonuclease family.</text>
</comment>
<dbReference type="GO" id="GO:0004534">
    <property type="term" value="F:5'-3' RNA exonuclease activity"/>
    <property type="evidence" value="ECO:0007669"/>
    <property type="project" value="TreeGrafter"/>
</dbReference>
<dbReference type="OrthoDB" id="372487at2759"/>
<dbReference type="EMBL" id="LRBP01000017">
    <property type="protein sequence ID" value="OII73101.1"/>
    <property type="molecule type" value="Genomic_DNA"/>
</dbReference>
<evidence type="ECO:0000256" key="3">
    <source>
        <dbReference type="ARBA" id="ARBA00022839"/>
    </source>
</evidence>
<evidence type="ECO:0000259" key="6">
    <source>
        <dbReference type="Pfam" id="PF17846"/>
    </source>
</evidence>
<dbReference type="GO" id="GO:0003723">
    <property type="term" value="F:RNA binding"/>
    <property type="evidence" value="ECO:0007669"/>
    <property type="project" value="TreeGrafter"/>
</dbReference>
<feature type="domain" description="Xrn1 helical" evidence="6">
    <location>
        <begin position="566"/>
        <end position="654"/>
    </location>
</feature>
<dbReference type="GeneID" id="39979123"/>
<dbReference type="CDD" id="cd18673">
    <property type="entry name" value="PIN_XRN1-2-like"/>
    <property type="match status" value="1"/>
</dbReference>
<dbReference type="RefSeq" id="XP_028874465.1">
    <property type="nucleotide sequence ID" value="XM_029019344.1"/>
</dbReference>
<feature type="domain" description="Xrn1 helical" evidence="6">
    <location>
        <begin position="304"/>
        <end position="357"/>
    </location>
</feature>
<dbReference type="Pfam" id="PF03159">
    <property type="entry name" value="XRN_N"/>
    <property type="match status" value="1"/>
</dbReference>
<dbReference type="InterPro" id="IPR047008">
    <property type="entry name" value="XRN1_SH3_sf"/>
</dbReference>
<proteinExistence type="inferred from homology"/>
<dbReference type="Pfam" id="PF18129">
    <property type="entry name" value="SH3_12"/>
    <property type="match status" value="1"/>
</dbReference>
<keyword evidence="2" id="KW-0378">Hydrolase</keyword>
<dbReference type="InterPro" id="IPR041412">
    <property type="entry name" value="Xrn1_helical"/>
</dbReference>
<dbReference type="Gene3D" id="2.30.30.750">
    <property type="match status" value="1"/>
</dbReference>
<gene>
    <name evidence="8" type="ORF">cubi_02332</name>
</gene>
<dbReference type="GO" id="GO:0000956">
    <property type="term" value="P:nuclear-transcribed mRNA catabolic process"/>
    <property type="evidence" value="ECO:0007669"/>
    <property type="project" value="TreeGrafter"/>
</dbReference>
<evidence type="ECO:0000256" key="4">
    <source>
        <dbReference type="ARBA" id="ARBA00038299"/>
    </source>
</evidence>
<keyword evidence="3 8" id="KW-0269">Exonuclease</keyword>